<feature type="chain" id="PRO_5036974923" description="DUF2987 domain-containing protein" evidence="1">
    <location>
        <begin position="26"/>
        <end position="234"/>
    </location>
</feature>
<evidence type="ECO:0008006" key="4">
    <source>
        <dbReference type="Google" id="ProtNLM"/>
    </source>
</evidence>
<evidence type="ECO:0000313" key="2">
    <source>
        <dbReference type="EMBL" id="MBH9576990.1"/>
    </source>
</evidence>
<dbReference type="RefSeq" id="WP_198110701.1">
    <property type="nucleotide sequence ID" value="NZ_JAEDAK010000005.1"/>
</dbReference>
<feature type="signal peptide" evidence="1">
    <location>
        <begin position="1"/>
        <end position="25"/>
    </location>
</feature>
<comment type="caution">
    <text evidence="2">The sequence shown here is derived from an EMBL/GenBank/DDBJ whole genome shotgun (WGS) entry which is preliminary data.</text>
</comment>
<dbReference type="Proteomes" id="UP000613266">
    <property type="component" value="Unassembled WGS sequence"/>
</dbReference>
<evidence type="ECO:0000256" key="1">
    <source>
        <dbReference type="SAM" id="SignalP"/>
    </source>
</evidence>
<proteinExistence type="predicted"/>
<dbReference type="AlphaFoldDB" id="A0A931J6D6"/>
<accession>A0A931J6D6</accession>
<evidence type="ECO:0000313" key="3">
    <source>
        <dbReference type="Proteomes" id="UP000613266"/>
    </source>
</evidence>
<organism evidence="2 3">
    <name type="scientific">Inhella proteolytica</name>
    <dbReference type="NCBI Taxonomy" id="2795029"/>
    <lineage>
        <taxon>Bacteria</taxon>
        <taxon>Pseudomonadati</taxon>
        <taxon>Pseudomonadota</taxon>
        <taxon>Betaproteobacteria</taxon>
        <taxon>Burkholderiales</taxon>
        <taxon>Sphaerotilaceae</taxon>
        <taxon>Inhella</taxon>
    </lineage>
</organism>
<reference evidence="2" key="1">
    <citation type="submission" date="2020-12" db="EMBL/GenBank/DDBJ databases">
        <title>The genome sequence of Inhella sp. 1Y17.</title>
        <authorList>
            <person name="Liu Y."/>
        </authorList>
    </citation>
    <scope>NUCLEOTIDE SEQUENCE</scope>
    <source>
        <strain evidence="2">1Y17</strain>
    </source>
</reference>
<keyword evidence="3" id="KW-1185">Reference proteome</keyword>
<gene>
    <name evidence="2" type="ORF">I7X39_08740</name>
</gene>
<dbReference type="EMBL" id="JAEDAK010000005">
    <property type="protein sequence ID" value="MBH9576990.1"/>
    <property type="molecule type" value="Genomic_DNA"/>
</dbReference>
<sequence>MKSLLRTLALAVVCLAAPLQSPAQGAEEGAWWSYREAYRALVRFDKLGTPKHLIQQRLQVQPRTPGTATEGLRLSLQGARTALELPLDAALHAQVPLLKSAFDDNAALRLNRPASAFAFRVRVSISPRPDGLYALSELRAACAQVLAVQQQIEPGRLEGKRCVGVSLAFARGTNPGLSLQPADPSIPLAASPGPLYPGESDREHAVVPLRWERLAEGTQLRVAALPLVVVALIE</sequence>
<protein>
    <recommendedName>
        <fullName evidence="4">DUF2987 domain-containing protein</fullName>
    </recommendedName>
</protein>
<keyword evidence="1" id="KW-0732">Signal</keyword>
<name>A0A931J6D6_9BURK</name>